<dbReference type="PROSITE" id="PS52050">
    <property type="entry name" value="WYL"/>
    <property type="match status" value="1"/>
</dbReference>
<accession>A0A344LCH2</accession>
<dbReference type="SUPFAM" id="SSF46785">
    <property type="entry name" value="Winged helix' DNA-binding domain"/>
    <property type="match status" value="1"/>
</dbReference>
<dbReference type="RefSeq" id="WP_113694979.1">
    <property type="nucleotide sequence ID" value="NZ_CP015163.1"/>
</dbReference>
<dbReference type="InterPro" id="IPR013196">
    <property type="entry name" value="HTH_11"/>
</dbReference>
<dbReference type="PROSITE" id="PS51000">
    <property type="entry name" value="HTH_DEOR_2"/>
    <property type="match status" value="1"/>
</dbReference>
<evidence type="ECO:0000313" key="5">
    <source>
        <dbReference type="EMBL" id="AXB45746.1"/>
    </source>
</evidence>
<dbReference type="InterPro" id="IPR036388">
    <property type="entry name" value="WH-like_DNA-bd_sf"/>
</dbReference>
<dbReference type="InterPro" id="IPR057727">
    <property type="entry name" value="WCX_dom"/>
</dbReference>
<dbReference type="GO" id="GO:0003677">
    <property type="term" value="F:DNA binding"/>
    <property type="evidence" value="ECO:0007669"/>
    <property type="project" value="UniProtKB-KW"/>
</dbReference>
<dbReference type="InterPro" id="IPR026881">
    <property type="entry name" value="WYL_dom"/>
</dbReference>
<dbReference type="PANTHER" id="PTHR34580">
    <property type="match status" value="1"/>
</dbReference>
<evidence type="ECO:0000256" key="2">
    <source>
        <dbReference type="ARBA" id="ARBA00023125"/>
    </source>
</evidence>
<keyword evidence="3" id="KW-0804">Transcription</keyword>
<feature type="domain" description="HTH deoR-type" evidence="4">
    <location>
        <begin position="2"/>
        <end position="61"/>
    </location>
</feature>
<organism evidence="5 6">
    <name type="scientific">Amycolatopsis albispora</name>
    <dbReference type="NCBI Taxonomy" id="1804986"/>
    <lineage>
        <taxon>Bacteria</taxon>
        <taxon>Bacillati</taxon>
        <taxon>Actinomycetota</taxon>
        <taxon>Actinomycetes</taxon>
        <taxon>Pseudonocardiales</taxon>
        <taxon>Pseudonocardiaceae</taxon>
        <taxon>Amycolatopsis</taxon>
    </lineage>
</organism>
<dbReference type="PIRSF" id="PIRSF016838">
    <property type="entry name" value="PafC"/>
    <property type="match status" value="1"/>
</dbReference>
<dbReference type="InterPro" id="IPR036390">
    <property type="entry name" value="WH_DNA-bd_sf"/>
</dbReference>
<dbReference type="InterPro" id="IPR028349">
    <property type="entry name" value="PafC-like"/>
</dbReference>
<evidence type="ECO:0000256" key="3">
    <source>
        <dbReference type="ARBA" id="ARBA00023163"/>
    </source>
</evidence>
<dbReference type="Proteomes" id="UP000250434">
    <property type="component" value="Chromosome"/>
</dbReference>
<dbReference type="KEGG" id="aab:A4R43_27360"/>
<dbReference type="Gene3D" id="1.10.10.10">
    <property type="entry name" value="Winged helix-like DNA-binding domain superfamily/Winged helix DNA-binding domain"/>
    <property type="match status" value="1"/>
</dbReference>
<dbReference type="InterPro" id="IPR001034">
    <property type="entry name" value="DeoR_HTH"/>
</dbReference>
<protein>
    <submittedName>
        <fullName evidence="5">Transcriptional regulator</fullName>
    </submittedName>
</protein>
<sequence length="325" mass="35758">MRAERLVALLFTLQRKRGATAAELAAELGVSERTMHRDLAALRDAGVPLWTETGRNGGVRLVDGWRARLDGLTSREAVAIFAFGVPEALGALGLGTAVSAAHAKVSASLPKELREQAEHVAGRFHLDAPGWFRGEDSAGSLATVTRAVWESRRLRVSYRRRDKIAERLLEPLGLVLKAGVWYLVARVPEDDALRTYRVGRISEAELLDERFTRPEGFDLAGWWRESSAAFEQFTMRIEVRLRLSPRAFRQLPRVLGPEAMPSALLERHDLPDGWIEARLAMETEEIAIGQLTSLGGDVEVLSPESIRAGLAAIGAEMAARNAPLD</sequence>
<evidence type="ECO:0000256" key="1">
    <source>
        <dbReference type="ARBA" id="ARBA00023015"/>
    </source>
</evidence>
<keyword evidence="1" id="KW-0805">Transcription regulation</keyword>
<dbReference type="PANTHER" id="PTHR34580:SF1">
    <property type="entry name" value="PROTEIN PAFC"/>
    <property type="match status" value="1"/>
</dbReference>
<dbReference type="Pfam" id="PF08279">
    <property type="entry name" value="HTH_11"/>
    <property type="match status" value="1"/>
</dbReference>
<proteinExistence type="predicted"/>
<keyword evidence="6" id="KW-1185">Reference proteome</keyword>
<dbReference type="EMBL" id="CP015163">
    <property type="protein sequence ID" value="AXB45746.1"/>
    <property type="molecule type" value="Genomic_DNA"/>
</dbReference>
<reference evidence="5 6" key="1">
    <citation type="submission" date="2016-04" db="EMBL/GenBank/DDBJ databases">
        <title>Complete genome sequence and analysis of deep-sea sediment isolate, Amycolatopsis sp. WP1.</title>
        <authorList>
            <person name="Wang H."/>
            <person name="Chen S."/>
            <person name="Wu Q."/>
        </authorList>
    </citation>
    <scope>NUCLEOTIDE SEQUENCE [LARGE SCALE GENOMIC DNA]</scope>
    <source>
        <strain evidence="5 6">WP1</strain>
    </source>
</reference>
<gene>
    <name evidence="5" type="ORF">A4R43_27360</name>
</gene>
<keyword evidence="2" id="KW-0238">DNA-binding</keyword>
<dbReference type="Pfam" id="PF25583">
    <property type="entry name" value="WCX"/>
    <property type="match status" value="1"/>
</dbReference>
<dbReference type="OrthoDB" id="3171994at2"/>
<dbReference type="PROSITE" id="PS00894">
    <property type="entry name" value="HTH_DEOR_1"/>
    <property type="match status" value="1"/>
</dbReference>
<name>A0A344LCH2_9PSEU</name>
<evidence type="ECO:0000259" key="4">
    <source>
        <dbReference type="PROSITE" id="PS51000"/>
    </source>
</evidence>
<dbReference type="AlphaFoldDB" id="A0A344LCH2"/>
<dbReference type="InterPro" id="IPR051534">
    <property type="entry name" value="CBASS_pafABC_assoc_protein"/>
</dbReference>
<dbReference type="GO" id="GO:0003700">
    <property type="term" value="F:DNA-binding transcription factor activity"/>
    <property type="evidence" value="ECO:0007669"/>
    <property type="project" value="InterPro"/>
</dbReference>
<dbReference type="InterPro" id="IPR018356">
    <property type="entry name" value="Tscrpt_reg_HTH_DeoR_CS"/>
</dbReference>
<evidence type="ECO:0000313" key="6">
    <source>
        <dbReference type="Proteomes" id="UP000250434"/>
    </source>
</evidence>
<dbReference type="Pfam" id="PF13280">
    <property type="entry name" value="WYL"/>
    <property type="match status" value="1"/>
</dbReference>